<keyword evidence="2" id="KW-1185">Reference proteome</keyword>
<dbReference type="STRING" id="408015.SXIM_42690"/>
<evidence type="ECO:0000313" key="1">
    <source>
        <dbReference type="EMBL" id="AKG45653.1"/>
    </source>
</evidence>
<organism evidence="1 2">
    <name type="scientific">Streptomyces xiamenensis</name>
    <dbReference type="NCBI Taxonomy" id="408015"/>
    <lineage>
        <taxon>Bacteria</taxon>
        <taxon>Bacillati</taxon>
        <taxon>Actinomycetota</taxon>
        <taxon>Actinomycetes</taxon>
        <taxon>Kitasatosporales</taxon>
        <taxon>Streptomycetaceae</taxon>
        <taxon>Streptomyces</taxon>
    </lineage>
</organism>
<sequence>MLTVFRCRGRPFAHRPPFARIRAFCHGRSAGLLTSGRRTATER</sequence>
<name>A0A0F7FZH7_9ACTN</name>
<dbReference type="AlphaFoldDB" id="A0A0F7FZH7"/>
<dbReference type="PATRIC" id="fig|408015.6.peg.4323"/>
<evidence type="ECO:0000313" key="2">
    <source>
        <dbReference type="Proteomes" id="UP000034034"/>
    </source>
</evidence>
<accession>A0A0F7FZH7</accession>
<dbReference type="Proteomes" id="UP000034034">
    <property type="component" value="Chromosome"/>
</dbReference>
<dbReference type="KEGG" id="sxi:SXIM_42690"/>
<dbReference type="EMBL" id="CP009922">
    <property type="protein sequence ID" value="AKG45653.1"/>
    <property type="molecule type" value="Genomic_DNA"/>
</dbReference>
<gene>
    <name evidence="1" type="ORF">SXIM_42690</name>
</gene>
<protein>
    <submittedName>
        <fullName evidence="1">Uncharacterized protein</fullName>
    </submittedName>
</protein>
<dbReference type="HOGENOM" id="CLU_3240503_0_0_11"/>
<proteinExistence type="predicted"/>
<reference evidence="1" key="1">
    <citation type="submission" date="2019-08" db="EMBL/GenBank/DDBJ databases">
        <title>Complete genome sequence of a mangrove-derived Streptomyces xiamenensis.</title>
        <authorList>
            <person name="Xu J."/>
        </authorList>
    </citation>
    <scope>NUCLEOTIDE SEQUENCE</scope>
    <source>
        <strain evidence="1">318</strain>
    </source>
</reference>